<sequence length="60" mass="7077">MYVAEKKQGQKLYTKQQFLSSKKYTAGHKDLLSVLLEDKKSYTHEQVKNIAEKFLKKEVE</sequence>
<gene>
    <name evidence="1" type="ORF">OXPF_06010</name>
</gene>
<dbReference type="AlphaFoldDB" id="A0A0P8YFC3"/>
<dbReference type="STRING" id="36849.OXPF_06010"/>
<keyword evidence="2" id="KW-1185">Reference proteome</keyword>
<proteinExistence type="predicted"/>
<comment type="caution">
    <text evidence="1">The sequence shown here is derived from an EMBL/GenBank/DDBJ whole genome shotgun (WGS) entry which is preliminary data.</text>
</comment>
<protein>
    <submittedName>
        <fullName evidence="1">Uncharacterized protein</fullName>
    </submittedName>
</protein>
<evidence type="ECO:0000313" key="2">
    <source>
        <dbReference type="Proteomes" id="UP000050326"/>
    </source>
</evidence>
<accession>A0A0P8YFC3</accession>
<dbReference type="EMBL" id="LKET01000019">
    <property type="protein sequence ID" value="KPU45812.1"/>
    <property type="molecule type" value="Genomic_DNA"/>
</dbReference>
<name>A0A0P8YFC3_9CLOT</name>
<reference evidence="1 2" key="1">
    <citation type="submission" date="2015-09" db="EMBL/GenBank/DDBJ databases">
        <title>Genome sequence of Oxobacter pfennigii DSM 3222.</title>
        <authorList>
            <person name="Poehlein A."/>
            <person name="Bengelsdorf F.R."/>
            <person name="Schiel-Bengelsdorf B."/>
            <person name="Duerre P."/>
            <person name="Daniel R."/>
        </authorList>
    </citation>
    <scope>NUCLEOTIDE SEQUENCE [LARGE SCALE GENOMIC DNA]</scope>
    <source>
        <strain evidence="1 2">DSM 3222</strain>
    </source>
</reference>
<evidence type="ECO:0000313" key="1">
    <source>
        <dbReference type="EMBL" id="KPU45812.1"/>
    </source>
</evidence>
<organism evidence="1 2">
    <name type="scientific">Oxobacter pfennigii</name>
    <dbReference type="NCBI Taxonomy" id="36849"/>
    <lineage>
        <taxon>Bacteria</taxon>
        <taxon>Bacillati</taxon>
        <taxon>Bacillota</taxon>
        <taxon>Clostridia</taxon>
        <taxon>Eubacteriales</taxon>
        <taxon>Clostridiaceae</taxon>
        <taxon>Oxobacter</taxon>
    </lineage>
</organism>
<dbReference type="Proteomes" id="UP000050326">
    <property type="component" value="Unassembled WGS sequence"/>
</dbReference>
<dbReference type="OrthoDB" id="1759233at2"/>